<reference evidence="10 11" key="1">
    <citation type="submission" date="2021-08" db="EMBL/GenBank/DDBJ databases">
        <authorList>
            <person name="Zhang D."/>
            <person name="Zhang A."/>
            <person name="Wang L."/>
        </authorList>
    </citation>
    <scope>NUCLEOTIDE SEQUENCE [LARGE SCALE GENOMIC DNA]</scope>
    <source>
        <strain evidence="10 11">WL0086</strain>
    </source>
</reference>
<evidence type="ECO:0000256" key="7">
    <source>
        <dbReference type="SAM" id="Phobius"/>
    </source>
</evidence>
<keyword evidence="3 7" id="KW-0812">Transmembrane</keyword>
<evidence type="ECO:0000259" key="9">
    <source>
        <dbReference type="Pfam" id="PF12704"/>
    </source>
</evidence>
<dbReference type="EMBL" id="CP139781">
    <property type="protein sequence ID" value="WRQ88373.1"/>
    <property type="molecule type" value="Genomic_DNA"/>
</dbReference>
<evidence type="ECO:0000313" key="11">
    <source>
        <dbReference type="Proteomes" id="UP000738431"/>
    </source>
</evidence>
<evidence type="ECO:0000256" key="3">
    <source>
        <dbReference type="ARBA" id="ARBA00022692"/>
    </source>
</evidence>
<feature type="transmembrane region" description="Helical" evidence="7">
    <location>
        <begin position="746"/>
        <end position="767"/>
    </location>
</feature>
<evidence type="ECO:0000256" key="1">
    <source>
        <dbReference type="ARBA" id="ARBA00004651"/>
    </source>
</evidence>
<feature type="domain" description="MacB-like periplasmic core" evidence="9">
    <location>
        <begin position="426"/>
        <end position="657"/>
    </location>
</feature>
<keyword evidence="2" id="KW-1003">Cell membrane</keyword>
<dbReference type="Pfam" id="PF02687">
    <property type="entry name" value="FtsX"/>
    <property type="match status" value="2"/>
</dbReference>
<name>A0ABZ1CAX2_9BACT</name>
<feature type="domain" description="MacB-like periplasmic core" evidence="9">
    <location>
        <begin position="16"/>
        <end position="240"/>
    </location>
</feature>
<dbReference type="Pfam" id="PF12704">
    <property type="entry name" value="MacB_PCD"/>
    <property type="match status" value="2"/>
</dbReference>
<sequence length="816" mass="88357">MLRRAFRKVLQQPFFTLLTVATLGIGIGAVATCFSSVNTLLFRPLPASPMSDRLVWLSQTSASPFDADVQRNLGFNYVDQHEVAQRAQTLSDIWVFTSLTVIVDDEQGPWRVLGTSISVHGFDALGVHPQLGRNLRASDMAADAPPVALISDEIWTSRFDRDPEILERSLELNGTLTRIVGVAPPQWRYPESSDVWLPLSPERDDTALSGFDQRGYFAFDAHGLLAPGVTMAEALTELSAIASDLAAEYPKTNDGVGLSVMSWRTEATRDARYFTLLLFAAGLVIFFIACANIANLQLARGSDRGPELAVRVALGATRWSLLRQLLLENMVLGMLGAIAGMVVGLWGVDWVRTSLETEHPFWLRFDPDWRVLTFTAGCGLVASFVFGLVPALRDSKPDVAAGLKESSRAGLDQGPFGQRLRNGIVIIEIALALVLLVGAGLLTRSFFKLIDVDPGYDAKQVLTFRAGFPKGYAADGNEAAHFFEELPRRLERLPEVEHAGAISHIPGTPISTVSAELRADPADANATAVKLERTLSRFTTAGYFETMRIPLVAGRDFAENQMGENDPVVIVDTAFAAAVGVAPADLLGRHVYAGKMAEAGLAMDGMKIIGVVGSIQHFLQQTDSIPTLYLPHLQEGANFMTVTVRTTGDPKQLADVIGNEVLAVHRGMPIYDVFTMEQVLLRSVWQPYFFSRLFLSAGIIAVLLACVGIYGVMTFNVSMRRHEIGLRMALGAPASEVVGDVVRRGLYLVVVGLGAGTIASVLLANLLSGTLHGITPHDLPTFLLVPVVLAAVALGACFLSSRRATHIDPMAAMRVE</sequence>
<keyword evidence="4 7" id="KW-1133">Transmembrane helix</keyword>
<comment type="subcellular location">
    <subcellularLocation>
        <location evidence="1">Cell membrane</location>
        <topology evidence="1">Multi-pass membrane protein</topology>
    </subcellularLocation>
</comment>
<evidence type="ECO:0000256" key="6">
    <source>
        <dbReference type="ARBA" id="ARBA00038076"/>
    </source>
</evidence>
<evidence type="ECO:0000256" key="5">
    <source>
        <dbReference type="ARBA" id="ARBA00023136"/>
    </source>
</evidence>
<reference evidence="10 11" key="2">
    <citation type="submission" date="2023-12" db="EMBL/GenBank/DDBJ databases">
        <title>Description of an unclassified Opitutus bacterium of Verrucomicrobiota.</title>
        <authorList>
            <person name="Zhang D.-F."/>
        </authorList>
    </citation>
    <scope>NUCLEOTIDE SEQUENCE [LARGE SCALE GENOMIC DNA]</scope>
    <source>
        <strain evidence="10 11">WL0086</strain>
    </source>
</reference>
<keyword evidence="5 7" id="KW-0472">Membrane</keyword>
<accession>A0ABZ1CAX2</accession>
<dbReference type="InterPro" id="IPR003838">
    <property type="entry name" value="ABC3_permease_C"/>
</dbReference>
<feature type="transmembrane region" description="Helical" evidence="7">
    <location>
        <begin position="371"/>
        <end position="392"/>
    </location>
</feature>
<dbReference type="Proteomes" id="UP000738431">
    <property type="component" value="Chromosome"/>
</dbReference>
<dbReference type="PANTHER" id="PTHR30572">
    <property type="entry name" value="MEMBRANE COMPONENT OF TRANSPORTER-RELATED"/>
    <property type="match status" value="1"/>
</dbReference>
<evidence type="ECO:0000256" key="2">
    <source>
        <dbReference type="ARBA" id="ARBA00022475"/>
    </source>
</evidence>
<evidence type="ECO:0000259" key="8">
    <source>
        <dbReference type="Pfam" id="PF02687"/>
    </source>
</evidence>
<dbReference type="NCBIfam" id="TIGR03434">
    <property type="entry name" value="ADOP"/>
    <property type="match status" value="1"/>
</dbReference>
<protein>
    <submittedName>
        <fullName evidence="10">ABC transporter permease</fullName>
    </submittedName>
</protein>
<proteinExistence type="inferred from homology"/>
<feature type="transmembrane region" description="Helical" evidence="7">
    <location>
        <begin position="330"/>
        <end position="351"/>
    </location>
</feature>
<dbReference type="InterPro" id="IPR017800">
    <property type="entry name" value="ADOP"/>
</dbReference>
<feature type="domain" description="ABC3 transporter permease C-terminal" evidence="8">
    <location>
        <begin position="697"/>
        <end position="809"/>
    </location>
</feature>
<dbReference type="InterPro" id="IPR025857">
    <property type="entry name" value="MacB_PCD"/>
</dbReference>
<evidence type="ECO:0000256" key="4">
    <source>
        <dbReference type="ARBA" id="ARBA00022989"/>
    </source>
</evidence>
<comment type="similarity">
    <text evidence="6">Belongs to the ABC-4 integral membrane protein family.</text>
</comment>
<feature type="transmembrane region" description="Helical" evidence="7">
    <location>
        <begin position="273"/>
        <end position="294"/>
    </location>
</feature>
<keyword evidence="11" id="KW-1185">Reference proteome</keyword>
<dbReference type="RefSeq" id="WP_221032488.1">
    <property type="nucleotide sequence ID" value="NZ_CP139781.1"/>
</dbReference>
<feature type="transmembrane region" description="Helical" evidence="7">
    <location>
        <begin position="779"/>
        <end position="800"/>
    </location>
</feature>
<dbReference type="InterPro" id="IPR050250">
    <property type="entry name" value="Macrolide_Exporter_MacB"/>
</dbReference>
<feature type="transmembrane region" description="Helical" evidence="7">
    <location>
        <begin position="693"/>
        <end position="718"/>
    </location>
</feature>
<gene>
    <name evidence="10" type="ORF">K1X11_003090</name>
</gene>
<organism evidence="10 11">
    <name type="scientific">Actomonas aquatica</name>
    <dbReference type="NCBI Taxonomy" id="2866162"/>
    <lineage>
        <taxon>Bacteria</taxon>
        <taxon>Pseudomonadati</taxon>
        <taxon>Verrucomicrobiota</taxon>
        <taxon>Opitutia</taxon>
        <taxon>Opitutales</taxon>
        <taxon>Opitutaceae</taxon>
        <taxon>Actomonas</taxon>
    </lineage>
</organism>
<evidence type="ECO:0000313" key="10">
    <source>
        <dbReference type="EMBL" id="WRQ88373.1"/>
    </source>
</evidence>
<dbReference type="PANTHER" id="PTHR30572:SF4">
    <property type="entry name" value="ABC TRANSPORTER PERMEASE YTRF"/>
    <property type="match status" value="1"/>
</dbReference>
<feature type="transmembrane region" description="Helical" evidence="7">
    <location>
        <begin position="423"/>
        <end position="442"/>
    </location>
</feature>
<feature type="domain" description="ABC3 transporter permease C-terminal" evidence="8">
    <location>
        <begin position="280"/>
        <end position="393"/>
    </location>
</feature>